<organism evidence="1 2">
    <name type="scientific">Anaerovirgula multivorans</name>
    <dbReference type="NCBI Taxonomy" id="312168"/>
    <lineage>
        <taxon>Bacteria</taxon>
        <taxon>Bacillati</taxon>
        <taxon>Bacillota</taxon>
        <taxon>Clostridia</taxon>
        <taxon>Peptostreptococcales</taxon>
        <taxon>Natronincolaceae</taxon>
        <taxon>Anaerovirgula</taxon>
    </lineage>
</organism>
<sequence>MIKVGDLVIISPAHSVKFGGWCGRVVAIEPEDGLPVKVKFNEQVYGFDFDELGDDVYGKN</sequence>
<proteinExistence type="predicted"/>
<name>A0A239CVP4_9FIRM</name>
<evidence type="ECO:0000313" key="2">
    <source>
        <dbReference type="Proteomes" id="UP000198304"/>
    </source>
</evidence>
<dbReference type="AlphaFoldDB" id="A0A239CVP4"/>
<dbReference type="EMBL" id="FZOJ01000006">
    <property type="protein sequence ID" value="SNS23731.1"/>
    <property type="molecule type" value="Genomic_DNA"/>
</dbReference>
<evidence type="ECO:0000313" key="1">
    <source>
        <dbReference type="EMBL" id="SNS23731.1"/>
    </source>
</evidence>
<protein>
    <submittedName>
        <fullName evidence="1">Uncharacterized protein</fullName>
    </submittedName>
</protein>
<gene>
    <name evidence="1" type="ORF">SAMN05446037_1006158</name>
</gene>
<reference evidence="1 2" key="1">
    <citation type="submission" date="2017-06" db="EMBL/GenBank/DDBJ databases">
        <authorList>
            <person name="Kim H.J."/>
            <person name="Triplett B.A."/>
        </authorList>
    </citation>
    <scope>NUCLEOTIDE SEQUENCE [LARGE SCALE GENOMIC DNA]</scope>
    <source>
        <strain evidence="1 2">SCA</strain>
    </source>
</reference>
<accession>A0A239CVP4</accession>
<dbReference type="RefSeq" id="WP_089282398.1">
    <property type="nucleotide sequence ID" value="NZ_FZOJ01000006.1"/>
</dbReference>
<keyword evidence="2" id="KW-1185">Reference proteome</keyword>
<dbReference type="Proteomes" id="UP000198304">
    <property type="component" value="Unassembled WGS sequence"/>
</dbReference>